<keyword evidence="5" id="KW-0418">Kinase</keyword>
<dbReference type="PANTHER" id="PTHR24419">
    <property type="entry name" value="INTERLEUKIN-1 RECEPTOR-ASSOCIATED KINASE"/>
    <property type="match status" value="1"/>
</dbReference>
<dbReference type="InterPro" id="IPR011009">
    <property type="entry name" value="Kinase-like_dom_sf"/>
</dbReference>
<dbReference type="Gene3D" id="1.10.510.10">
    <property type="entry name" value="Transferase(Phosphotransferase) domain 1"/>
    <property type="match status" value="1"/>
</dbReference>
<dbReference type="GO" id="GO:0000278">
    <property type="term" value="P:mitotic cell cycle"/>
    <property type="evidence" value="ECO:0007669"/>
    <property type="project" value="TreeGrafter"/>
</dbReference>
<dbReference type="GO" id="GO:0035556">
    <property type="term" value="P:intracellular signal transduction"/>
    <property type="evidence" value="ECO:0007669"/>
    <property type="project" value="TreeGrafter"/>
</dbReference>
<evidence type="ECO:0000256" key="2">
    <source>
        <dbReference type="ARBA" id="ARBA00022527"/>
    </source>
</evidence>
<dbReference type="GO" id="GO:0005524">
    <property type="term" value="F:ATP binding"/>
    <property type="evidence" value="ECO:0007669"/>
    <property type="project" value="UniProtKB-KW"/>
</dbReference>
<evidence type="ECO:0000256" key="5">
    <source>
        <dbReference type="ARBA" id="ARBA00022777"/>
    </source>
</evidence>
<dbReference type="Gene3D" id="3.30.200.20">
    <property type="entry name" value="Phosphorylase Kinase, domain 1"/>
    <property type="match status" value="1"/>
</dbReference>
<evidence type="ECO:0000256" key="3">
    <source>
        <dbReference type="ARBA" id="ARBA00022679"/>
    </source>
</evidence>
<sequence>MPPRRTYGTKRPTSSAATAAIFGRSPPPAPLTSPPSHPASSTRDPLGELSSNLGALLLEETPVSSQPELEPEPEPESEPELLPLLRTLNISPQSWGSVLSSADTTLEKIAEASYAEVYRATNASGTSILKVMQVKVSTDPASDDTPSACAVEGLVSELSIMNVLTEVPGFVLYKEAHLIRGTPLLQIKQAWDSWVETSGKPSLFPDPESFGPTSTFLVIELGDAGKELDQVPMEHIEQVWDVLLGVIIALARAEESHEFEHRDLHESNICVLQTGPLNPFAATRPARKFGFSGLETTIIDYGLSRAKIPKPPKSPNDSNTSKSFDPSNFTIAFNDLETQDLFTSQGTTPDEKMQFDNYRRMRTFLATGSRLMSAAYVDGDSSMHGHSWSEFIPYTNVLWIRYLLFYLEHDLKKHGDKKALEEFKSDTKDFKSKLNPRTTPWNGAFVNARQVLEFCVKAGWVTERQLSQE</sequence>
<reference evidence="11 12" key="1">
    <citation type="submission" date="2016-04" db="EMBL/GenBank/DDBJ databases">
        <title>A degradative enzymes factory behind the ericoid mycorrhizal symbiosis.</title>
        <authorList>
            <consortium name="DOE Joint Genome Institute"/>
            <person name="Martino E."/>
            <person name="Morin E."/>
            <person name="Grelet G."/>
            <person name="Kuo A."/>
            <person name="Kohler A."/>
            <person name="Daghino S."/>
            <person name="Barry K."/>
            <person name="Choi C."/>
            <person name="Cichocki N."/>
            <person name="Clum A."/>
            <person name="Copeland A."/>
            <person name="Hainaut M."/>
            <person name="Haridas S."/>
            <person name="Labutti K."/>
            <person name="Lindquist E."/>
            <person name="Lipzen A."/>
            <person name="Khouja H.-R."/>
            <person name="Murat C."/>
            <person name="Ohm R."/>
            <person name="Olson A."/>
            <person name="Spatafora J."/>
            <person name="Veneault-Fourrey C."/>
            <person name="Henrissat B."/>
            <person name="Grigoriev I."/>
            <person name="Martin F."/>
            <person name="Perotto S."/>
        </authorList>
    </citation>
    <scope>NUCLEOTIDE SEQUENCE [LARGE SCALE GENOMIC DNA]</scope>
    <source>
        <strain evidence="11 12">F</strain>
    </source>
</reference>
<dbReference type="Proteomes" id="UP000235786">
    <property type="component" value="Unassembled WGS sequence"/>
</dbReference>
<dbReference type="GO" id="GO:0005737">
    <property type="term" value="C:cytoplasm"/>
    <property type="evidence" value="ECO:0007669"/>
    <property type="project" value="TreeGrafter"/>
</dbReference>
<dbReference type="STRING" id="1149755.A0A2J6RQR7"/>
<organism evidence="11 12">
    <name type="scientific">Hyaloscypha variabilis (strain UAMH 11265 / GT02V1 / F)</name>
    <name type="common">Meliniomyces variabilis</name>
    <dbReference type="NCBI Taxonomy" id="1149755"/>
    <lineage>
        <taxon>Eukaryota</taxon>
        <taxon>Fungi</taxon>
        <taxon>Dikarya</taxon>
        <taxon>Ascomycota</taxon>
        <taxon>Pezizomycotina</taxon>
        <taxon>Leotiomycetes</taxon>
        <taxon>Helotiales</taxon>
        <taxon>Hyaloscyphaceae</taxon>
        <taxon>Hyaloscypha</taxon>
        <taxon>Hyaloscypha variabilis</taxon>
    </lineage>
</organism>
<evidence type="ECO:0000313" key="12">
    <source>
        <dbReference type="Proteomes" id="UP000235786"/>
    </source>
</evidence>
<keyword evidence="4" id="KW-0547">Nucleotide-binding</keyword>
<feature type="region of interest" description="Disordered" evidence="9">
    <location>
        <begin position="1"/>
        <end position="79"/>
    </location>
</feature>
<dbReference type="EC" id="2.7.11.1" evidence="1"/>
<feature type="compositionally biased region" description="Pro residues" evidence="9">
    <location>
        <begin position="25"/>
        <end position="37"/>
    </location>
</feature>
<keyword evidence="6" id="KW-0067">ATP-binding</keyword>
<dbReference type="GO" id="GO:0072354">
    <property type="term" value="F:histone H3T3 kinase activity"/>
    <property type="evidence" value="ECO:0007669"/>
    <property type="project" value="TreeGrafter"/>
</dbReference>
<evidence type="ECO:0000256" key="6">
    <source>
        <dbReference type="ARBA" id="ARBA00022840"/>
    </source>
</evidence>
<name>A0A2J6RQR7_HYAVF</name>
<evidence type="ECO:0000256" key="7">
    <source>
        <dbReference type="ARBA" id="ARBA00047899"/>
    </source>
</evidence>
<dbReference type="InterPro" id="IPR000719">
    <property type="entry name" value="Prot_kinase_dom"/>
</dbReference>
<dbReference type="AlphaFoldDB" id="A0A2J6RQR7"/>
<proteinExistence type="predicted"/>
<dbReference type="InterPro" id="IPR024604">
    <property type="entry name" value="GSG2_C"/>
</dbReference>
<dbReference type="SMART" id="SM01331">
    <property type="entry name" value="DUF3635"/>
    <property type="match status" value="1"/>
</dbReference>
<keyword evidence="3" id="KW-0808">Transferase</keyword>
<feature type="compositionally biased region" description="Acidic residues" evidence="9">
    <location>
        <begin position="69"/>
        <end position="79"/>
    </location>
</feature>
<comment type="catalytic activity">
    <reaction evidence="7">
        <text>L-threonyl-[protein] + ATP = O-phospho-L-threonyl-[protein] + ADP + H(+)</text>
        <dbReference type="Rhea" id="RHEA:46608"/>
        <dbReference type="Rhea" id="RHEA-COMP:11060"/>
        <dbReference type="Rhea" id="RHEA-COMP:11605"/>
        <dbReference type="ChEBI" id="CHEBI:15378"/>
        <dbReference type="ChEBI" id="CHEBI:30013"/>
        <dbReference type="ChEBI" id="CHEBI:30616"/>
        <dbReference type="ChEBI" id="CHEBI:61977"/>
        <dbReference type="ChEBI" id="CHEBI:456216"/>
        <dbReference type="EC" id="2.7.11.1"/>
    </reaction>
</comment>
<gene>
    <name evidence="11" type="ORF">L207DRAFT_346723</name>
</gene>
<keyword evidence="12" id="KW-1185">Reference proteome</keyword>
<dbReference type="PROSITE" id="PS50011">
    <property type="entry name" value="PROTEIN_KINASE_DOM"/>
    <property type="match status" value="1"/>
</dbReference>
<dbReference type="Pfam" id="PF12330">
    <property type="entry name" value="Haspin_kinase"/>
    <property type="match status" value="1"/>
</dbReference>
<keyword evidence="2" id="KW-0723">Serine/threonine-protein kinase</keyword>
<dbReference type="OrthoDB" id="21018at2759"/>
<dbReference type="GO" id="GO:0005634">
    <property type="term" value="C:nucleus"/>
    <property type="evidence" value="ECO:0007669"/>
    <property type="project" value="TreeGrafter"/>
</dbReference>
<evidence type="ECO:0000256" key="4">
    <source>
        <dbReference type="ARBA" id="ARBA00022741"/>
    </source>
</evidence>
<dbReference type="EMBL" id="KZ613945">
    <property type="protein sequence ID" value="PMD40861.1"/>
    <property type="molecule type" value="Genomic_DNA"/>
</dbReference>
<evidence type="ECO:0000256" key="1">
    <source>
        <dbReference type="ARBA" id="ARBA00012513"/>
    </source>
</evidence>
<evidence type="ECO:0000256" key="9">
    <source>
        <dbReference type="SAM" id="MobiDB-lite"/>
    </source>
</evidence>
<evidence type="ECO:0000313" key="11">
    <source>
        <dbReference type="EMBL" id="PMD40861.1"/>
    </source>
</evidence>
<feature type="domain" description="Protein kinase" evidence="10">
    <location>
        <begin position="103"/>
        <end position="469"/>
    </location>
</feature>
<accession>A0A2J6RQR7</accession>
<dbReference type="PANTHER" id="PTHR24419:SF18">
    <property type="entry name" value="SERINE_THREONINE-PROTEIN KINASE HASPIN"/>
    <property type="match status" value="1"/>
</dbReference>
<dbReference type="SUPFAM" id="SSF56112">
    <property type="entry name" value="Protein kinase-like (PK-like)"/>
    <property type="match status" value="1"/>
</dbReference>
<evidence type="ECO:0000256" key="8">
    <source>
        <dbReference type="ARBA" id="ARBA00048679"/>
    </source>
</evidence>
<protein>
    <recommendedName>
        <fullName evidence="1">non-specific serine/threonine protein kinase</fullName>
        <ecNumber evidence="1">2.7.11.1</ecNumber>
    </recommendedName>
</protein>
<comment type="catalytic activity">
    <reaction evidence="8">
        <text>L-seryl-[protein] + ATP = O-phospho-L-seryl-[protein] + ADP + H(+)</text>
        <dbReference type="Rhea" id="RHEA:17989"/>
        <dbReference type="Rhea" id="RHEA-COMP:9863"/>
        <dbReference type="Rhea" id="RHEA-COMP:11604"/>
        <dbReference type="ChEBI" id="CHEBI:15378"/>
        <dbReference type="ChEBI" id="CHEBI:29999"/>
        <dbReference type="ChEBI" id="CHEBI:30616"/>
        <dbReference type="ChEBI" id="CHEBI:83421"/>
        <dbReference type="ChEBI" id="CHEBI:456216"/>
        <dbReference type="EC" id="2.7.11.1"/>
    </reaction>
</comment>
<evidence type="ECO:0000259" key="10">
    <source>
        <dbReference type="PROSITE" id="PS50011"/>
    </source>
</evidence>